<feature type="region of interest" description="Disordered" evidence="1">
    <location>
        <begin position="457"/>
        <end position="477"/>
    </location>
</feature>
<dbReference type="EMBL" id="JALLPJ020001417">
    <property type="protein sequence ID" value="KAL3764544.1"/>
    <property type="molecule type" value="Genomic_DNA"/>
</dbReference>
<evidence type="ECO:0000313" key="3">
    <source>
        <dbReference type="Proteomes" id="UP001530400"/>
    </source>
</evidence>
<dbReference type="AlphaFoldDB" id="A0ABD3MKS9"/>
<dbReference type="Proteomes" id="UP001530400">
    <property type="component" value="Unassembled WGS sequence"/>
</dbReference>
<proteinExistence type="predicted"/>
<organism evidence="2 3">
    <name type="scientific">Cyclotella atomus</name>
    <dbReference type="NCBI Taxonomy" id="382360"/>
    <lineage>
        <taxon>Eukaryota</taxon>
        <taxon>Sar</taxon>
        <taxon>Stramenopiles</taxon>
        <taxon>Ochrophyta</taxon>
        <taxon>Bacillariophyta</taxon>
        <taxon>Coscinodiscophyceae</taxon>
        <taxon>Thalassiosirophycidae</taxon>
        <taxon>Stephanodiscales</taxon>
        <taxon>Stephanodiscaceae</taxon>
        <taxon>Cyclotella</taxon>
    </lineage>
</organism>
<evidence type="ECO:0000313" key="2">
    <source>
        <dbReference type="EMBL" id="KAL3764544.1"/>
    </source>
</evidence>
<protein>
    <submittedName>
        <fullName evidence="2">Uncharacterized protein</fullName>
    </submittedName>
</protein>
<sequence length="1081" mass="120977">MFSYVAKSLLSKTLKTFLRKYLENIEFESISYGSNASNPDATGSGSSGWDVRLSNVKLREGMELMKLPGKRKRKVVIKKKVKRRKKKKVNKVKTKVEYESKQKQPDGINHGAAKPGRVRRSSQGNITFPIPGVAKPIRFANQHPVMPKQNAHLEYRKRSMSSGSEFDYFSSAPSTPVQQHTVLCTPLSLCSSSKHSKNVKVENVEGIKQIPVLPFGSEDDEDTLHLPTRQQQDTEKDAFEMGPNIQISSDSIFRNNLNARYAEEDSDSEASADSIIEVEEEQIIEDTMSLVVGAGGAIGTLNIRLVGKELHVTVEDAHLIIEALPMEEVEKQSDEKPSAANGEAKGHLRADSTVSETSIDSAPDVPAATYEHKMTFGEKIKKKSMFARYLSMIPHLFLRDCRVSIILPDDSDFCDEESTAYSVGDCTVFECGIDFLSVTSGDDFMDVFRLDSPIEGPAPHSAPLPTKPKNAKGQSHNTNNVYSRKRIMTGKGPEGGLWVKIHPPNGFRQPRVHHDQRLWARQKFLNSSAGYFFRCSGFDLHARMLIEVNDHVKEEIAAAWSSEYDDYTMDSMLFGVDYVDPISLTRHQIRERMKREMIDNPEKYDTANKAGTDTDANGIQHIPFQSNFYWLDQKTHRKNCPTAYLPLHECDQCWDECVSSKRTTQKSGMDSKMPLPGFVFCLSVTDAIEVNVDRNSIDAFAYAISLMTSDDEFTDAKKVEADKQTPRMLSSNIGAADGNVSKSGQESFPSYMQPDATYLSGMYLSKVIVRVHAMNSVPQNDLRHQFRYWQLVMQSLFLEDQQIISDEISMRDITCHAGKMKCTDLAGVCERQILVAGSKHNFDLPFTASQILDVSFPTILDTYAIHSRLVFSSTHVNQDGDNKSSTTGVVDINAGSIKVDFNKSLPGEISASASVAMLTLFPTTKAKMTKNVSKQETKEQPNKQKSNWMFQVSTHGGNVKCCPIMELNIPETQFRGSSGKDGLSFDTFIQGLGVKFGSPKTLLRKFPLCCLPETLRMHVLVFLDDLSPLENVLQIDFKKNVSTFLRSHTINKKLSAIKDAHKKIMPPLPSKDDRRKSCRNS</sequence>
<evidence type="ECO:0000256" key="1">
    <source>
        <dbReference type="SAM" id="MobiDB-lite"/>
    </source>
</evidence>
<accession>A0ABD3MKS9</accession>
<reference evidence="2 3" key="1">
    <citation type="submission" date="2024-10" db="EMBL/GenBank/DDBJ databases">
        <title>Updated reference genomes for cyclostephanoid diatoms.</title>
        <authorList>
            <person name="Roberts W.R."/>
            <person name="Alverson A.J."/>
        </authorList>
    </citation>
    <scope>NUCLEOTIDE SEQUENCE [LARGE SCALE GENOMIC DNA]</scope>
    <source>
        <strain evidence="2 3">AJA010-31</strain>
    </source>
</reference>
<keyword evidence="3" id="KW-1185">Reference proteome</keyword>
<feature type="region of interest" description="Disordered" evidence="1">
    <location>
        <begin position="99"/>
        <end position="126"/>
    </location>
</feature>
<comment type="caution">
    <text evidence="2">The sequence shown here is derived from an EMBL/GenBank/DDBJ whole genome shotgun (WGS) entry which is preliminary data.</text>
</comment>
<name>A0ABD3MKS9_9STRA</name>
<gene>
    <name evidence="2" type="ORF">ACHAWO_007915</name>
</gene>
<feature type="region of interest" description="Disordered" evidence="1">
    <location>
        <begin position="329"/>
        <end position="361"/>
    </location>
</feature>